<organism evidence="1 2">
    <name type="scientific">Ambrosiozyma monospora</name>
    <name type="common">Yeast</name>
    <name type="synonym">Endomycopsis monosporus</name>
    <dbReference type="NCBI Taxonomy" id="43982"/>
    <lineage>
        <taxon>Eukaryota</taxon>
        <taxon>Fungi</taxon>
        <taxon>Dikarya</taxon>
        <taxon>Ascomycota</taxon>
        <taxon>Saccharomycotina</taxon>
        <taxon>Pichiomycetes</taxon>
        <taxon>Pichiales</taxon>
        <taxon>Pichiaceae</taxon>
        <taxon>Ambrosiozyma</taxon>
    </lineage>
</organism>
<protein>
    <submittedName>
        <fullName evidence="1">Unnamed protein product</fullName>
    </submittedName>
</protein>
<keyword evidence="2" id="KW-1185">Reference proteome</keyword>
<dbReference type="Proteomes" id="UP001165064">
    <property type="component" value="Unassembled WGS sequence"/>
</dbReference>
<dbReference type="EMBL" id="BSXS01002057">
    <property type="protein sequence ID" value="GME78097.1"/>
    <property type="molecule type" value="Genomic_DNA"/>
</dbReference>
<gene>
    <name evidence="1" type="ORF">Amon02_000330100</name>
</gene>
<proteinExistence type="predicted"/>
<reference evidence="1" key="1">
    <citation type="submission" date="2023-04" db="EMBL/GenBank/DDBJ databases">
        <title>Ambrosiozyma monospora NBRC 10751.</title>
        <authorList>
            <person name="Ichikawa N."/>
            <person name="Sato H."/>
            <person name="Tonouchi N."/>
        </authorList>
    </citation>
    <scope>NUCLEOTIDE SEQUENCE</scope>
    <source>
        <strain evidence="1">NBRC 10751</strain>
    </source>
</reference>
<name>A0ACB5T060_AMBMO</name>
<accession>A0ACB5T060</accession>
<evidence type="ECO:0000313" key="2">
    <source>
        <dbReference type="Proteomes" id="UP001165064"/>
    </source>
</evidence>
<comment type="caution">
    <text evidence="1">The sequence shown here is derived from an EMBL/GenBank/DDBJ whole genome shotgun (WGS) entry which is preliminary data.</text>
</comment>
<sequence>MISNWIPDEINDWSPIHDYATRLVFIPSKTFEILPKLHLFKKSYKVVLSIYSSFNDDDTLNTEQIGALLERVEIQEIGLNVTQNSPFSLSEQMQQMIRQHASKIKIYCRYVKGLKTLKIVQRSTEGGVGNTFFAKLENPQDAQAFDQVTIKQVLLTFSLQNYSFQINKSTQYLDIMGKSYLGVDFKSLKSLESLSVGSIKNIENSGLYHYMEPQTVQIDHFTLSNLPNRLKALDISRAKIPLTESQFGSLTLPKSTKYFWCHPFHLNLLIMSHWIMSDTLRFTSIVLSLNQTSAGITFPETQKLFS</sequence>
<evidence type="ECO:0000313" key="1">
    <source>
        <dbReference type="EMBL" id="GME78097.1"/>
    </source>
</evidence>